<evidence type="ECO:0000259" key="2">
    <source>
        <dbReference type="Pfam" id="PF09851"/>
    </source>
</evidence>
<dbReference type="GO" id="GO:0005886">
    <property type="term" value="C:plasma membrane"/>
    <property type="evidence" value="ECO:0007669"/>
    <property type="project" value="UniProtKB-SubCell"/>
</dbReference>
<dbReference type="RefSeq" id="WP_012228054.1">
    <property type="nucleotide sequence ID" value="NZ_HG422565.1"/>
</dbReference>
<dbReference type="STRING" id="1229780.BN381_350127"/>
<feature type="transmembrane region" description="Helical" evidence="1">
    <location>
        <begin position="12"/>
        <end position="34"/>
    </location>
</feature>
<feature type="transmembrane region" description="Helical" evidence="1">
    <location>
        <begin position="46"/>
        <end position="67"/>
    </location>
</feature>
<name>R4Z666_9ACTN</name>
<sequence length="134" mass="14711">MQLAAEFGTGQVLWSIIWFFLFFIWIMLIFQIFGDIIRSDKSGVAKALWSVLIIFLPYLGVFAYLIFNGSGMAQRQVKAAEDNQEAMQAYIRDAAGTSGTGGTAEELTKLADLHNSGKLDDAEFAAAKAKLIHG</sequence>
<organism evidence="3 4">
    <name type="scientific">Candidatus Neomicrothrix parvicella RN1</name>
    <dbReference type="NCBI Taxonomy" id="1229780"/>
    <lineage>
        <taxon>Bacteria</taxon>
        <taxon>Bacillati</taxon>
        <taxon>Actinomycetota</taxon>
        <taxon>Acidimicrobiia</taxon>
        <taxon>Acidimicrobiales</taxon>
        <taxon>Microthrixaceae</taxon>
        <taxon>Candidatus Neomicrothrix</taxon>
    </lineage>
</organism>
<gene>
    <name evidence="3" type="ORF">BN381_350127</name>
</gene>
<evidence type="ECO:0000313" key="3">
    <source>
        <dbReference type="EMBL" id="CCM64267.1"/>
    </source>
</evidence>
<keyword evidence="1" id="KW-0472">Membrane</keyword>
<proteinExistence type="predicted"/>
<feature type="domain" description="SHOCT" evidence="2">
    <location>
        <begin position="105"/>
        <end position="131"/>
    </location>
</feature>
<accession>R4Z666</accession>
<reference evidence="3 4" key="1">
    <citation type="journal article" date="2013" name="ISME J.">
        <title>Metabolic model for the filamentous 'Candidatus Microthrix parvicella' based on genomic and metagenomic analyses.</title>
        <authorList>
            <person name="Jon McIlroy S."/>
            <person name="Kristiansen R."/>
            <person name="Albertsen M."/>
            <person name="Michael Karst S."/>
            <person name="Rossetti S."/>
            <person name="Lund Nielsen J."/>
            <person name="Tandoi V."/>
            <person name="James Seviour R."/>
            <person name="Nielsen P.H."/>
        </authorList>
    </citation>
    <scope>NUCLEOTIDE SEQUENCE [LARGE SCALE GENOMIC DNA]</scope>
    <source>
        <strain evidence="3 4">RN1</strain>
    </source>
</reference>
<dbReference type="Pfam" id="PF09851">
    <property type="entry name" value="SHOCT"/>
    <property type="match status" value="1"/>
</dbReference>
<dbReference type="Proteomes" id="UP000018291">
    <property type="component" value="Unassembled WGS sequence"/>
</dbReference>
<evidence type="ECO:0000256" key="1">
    <source>
        <dbReference type="SAM" id="Phobius"/>
    </source>
</evidence>
<protein>
    <submittedName>
        <fullName evidence="3">Putative Integral membrane protein</fullName>
    </submittedName>
</protein>
<keyword evidence="4" id="KW-1185">Reference proteome</keyword>
<evidence type="ECO:0000313" key="4">
    <source>
        <dbReference type="Proteomes" id="UP000018291"/>
    </source>
</evidence>
<dbReference type="AlphaFoldDB" id="R4Z666"/>
<dbReference type="EMBL" id="CANL01000029">
    <property type="protein sequence ID" value="CCM64267.1"/>
    <property type="molecule type" value="Genomic_DNA"/>
</dbReference>
<dbReference type="InterPro" id="IPR018649">
    <property type="entry name" value="SHOCT"/>
</dbReference>
<keyword evidence="1" id="KW-0812">Transmembrane</keyword>
<comment type="caution">
    <text evidence="3">The sequence shown here is derived from an EMBL/GenBank/DDBJ whole genome shotgun (WGS) entry which is preliminary data.</text>
</comment>
<dbReference type="eggNOG" id="ENOG5032Z2S">
    <property type="taxonomic scope" value="Bacteria"/>
</dbReference>
<keyword evidence="1" id="KW-1133">Transmembrane helix</keyword>
<dbReference type="HOGENOM" id="CLU_126480_0_0_11"/>